<dbReference type="Proteomes" id="UP001417504">
    <property type="component" value="Unassembled WGS sequence"/>
</dbReference>
<comment type="caution">
    <text evidence="3">The sequence shown here is derived from an EMBL/GenBank/DDBJ whole genome shotgun (WGS) entry which is preliminary data.</text>
</comment>
<protein>
    <recommendedName>
        <fullName evidence="2">DEAD/DEAH-box helicase domain-containing protein</fullName>
    </recommendedName>
</protein>
<dbReference type="PANTHER" id="PTHR47958">
    <property type="entry name" value="ATP-DEPENDENT RNA HELICASE DBP3"/>
    <property type="match status" value="1"/>
</dbReference>
<feature type="domain" description="DEAD/DEAH-box helicase" evidence="2">
    <location>
        <begin position="53"/>
        <end position="128"/>
    </location>
</feature>
<evidence type="ECO:0000313" key="4">
    <source>
        <dbReference type="Proteomes" id="UP001417504"/>
    </source>
</evidence>
<accession>A0AAP0EX12</accession>
<organism evidence="3 4">
    <name type="scientific">Stephania japonica</name>
    <dbReference type="NCBI Taxonomy" id="461633"/>
    <lineage>
        <taxon>Eukaryota</taxon>
        <taxon>Viridiplantae</taxon>
        <taxon>Streptophyta</taxon>
        <taxon>Embryophyta</taxon>
        <taxon>Tracheophyta</taxon>
        <taxon>Spermatophyta</taxon>
        <taxon>Magnoliopsida</taxon>
        <taxon>Ranunculales</taxon>
        <taxon>Menispermaceae</taxon>
        <taxon>Menispermoideae</taxon>
        <taxon>Cissampelideae</taxon>
        <taxon>Stephania</taxon>
    </lineage>
</organism>
<evidence type="ECO:0000256" key="1">
    <source>
        <dbReference type="ARBA" id="ARBA00022884"/>
    </source>
</evidence>
<evidence type="ECO:0000313" key="3">
    <source>
        <dbReference type="EMBL" id="KAK9096609.1"/>
    </source>
</evidence>
<keyword evidence="4" id="KW-1185">Reference proteome</keyword>
<name>A0AAP0EX12_9MAGN</name>
<gene>
    <name evidence="3" type="ORF">Sjap_022106</name>
</gene>
<dbReference type="GO" id="GO:0003723">
    <property type="term" value="F:RNA binding"/>
    <property type="evidence" value="ECO:0007669"/>
    <property type="project" value="UniProtKB-KW"/>
</dbReference>
<dbReference type="InterPro" id="IPR011545">
    <property type="entry name" value="DEAD/DEAH_box_helicase_dom"/>
</dbReference>
<dbReference type="Gene3D" id="3.40.50.300">
    <property type="entry name" value="P-loop containing nucleotide triphosphate hydrolases"/>
    <property type="match status" value="1"/>
</dbReference>
<dbReference type="Pfam" id="PF00270">
    <property type="entry name" value="DEAD"/>
    <property type="match status" value="1"/>
</dbReference>
<evidence type="ECO:0000259" key="2">
    <source>
        <dbReference type="Pfam" id="PF00270"/>
    </source>
</evidence>
<sequence>MELTYKSQSSFAESKLLEKVLQSTCLLRFSLMLGHSCWTVETLSALQRLDQLGKTLAFGIPALVHVLCKKKLGDSGRACPWCSVLSPTRELAQQIADVLCEAGKSCGVKSICLFGGSSKGTHIQGLKSMSQDTLGFAKDTRALRDGVTGSVLGSLRGSSSHLSWHWPKRTTETRRSAAIEERCHVQYIMMVSLGMIPCSPTSANSLAISQCITQYLEAIISTKLDSLLRLCISWN</sequence>
<dbReference type="InterPro" id="IPR027417">
    <property type="entry name" value="P-loop_NTPase"/>
</dbReference>
<reference evidence="3 4" key="1">
    <citation type="submission" date="2024-01" db="EMBL/GenBank/DDBJ databases">
        <title>Genome assemblies of Stephania.</title>
        <authorList>
            <person name="Yang L."/>
        </authorList>
    </citation>
    <scope>NUCLEOTIDE SEQUENCE [LARGE SCALE GENOMIC DNA]</scope>
    <source>
        <strain evidence="3">QJT</strain>
        <tissue evidence="3">Leaf</tissue>
    </source>
</reference>
<dbReference type="AlphaFoldDB" id="A0AAP0EX12"/>
<dbReference type="GO" id="GO:0005524">
    <property type="term" value="F:ATP binding"/>
    <property type="evidence" value="ECO:0007669"/>
    <property type="project" value="InterPro"/>
</dbReference>
<dbReference type="EMBL" id="JBBNAE010000009">
    <property type="protein sequence ID" value="KAK9096609.1"/>
    <property type="molecule type" value="Genomic_DNA"/>
</dbReference>
<proteinExistence type="predicted"/>
<keyword evidence="1" id="KW-0694">RNA-binding</keyword>
<dbReference type="SUPFAM" id="SSF52540">
    <property type="entry name" value="P-loop containing nucleoside triphosphate hydrolases"/>
    <property type="match status" value="1"/>
</dbReference>